<comment type="similarity">
    <text evidence="1">Belongs to the glycosyl hydrolase 73 family.</text>
</comment>
<dbReference type="Gene3D" id="1.10.530.10">
    <property type="match status" value="1"/>
</dbReference>
<dbReference type="Pfam" id="PF01832">
    <property type="entry name" value="Glucosaminidase"/>
    <property type="match status" value="1"/>
</dbReference>
<dbReference type="Proteomes" id="UP000721415">
    <property type="component" value="Unassembled WGS sequence"/>
</dbReference>
<feature type="domain" description="LysM" evidence="8">
    <location>
        <begin position="236"/>
        <end position="280"/>
    </location>
</feature>
<dbReference type="SUPFAM" id="SSF54106">
    <property type="entry name" value="LysM domain"/>
    <property type="match status" value="4"/>
</dbReference>
<feature type="domain" description="LysM" evidence="8">
    <location>
        <begin position="373"/>
        <end position="416"/>
    </location>
</feature>
<gene>
    <name evidence="9" type="ORF">HZY91_09135</name>
</gene>
<keyword evidence="7" id="KW-0812">Transmembrane</keyword>
<dbReference type="PRINTS" id="PR01002">
    <property type="entry name" value="FLGFLGJ"/>
</dbReference>
<keyword evidence="2" id="KW-0929">Antimicrobial</keyword>
<feature type="region of interest" description="Disordered" evidence="6">
    <location>
        <begin position="214"/>
        <end position="237"/>
    </location>
</feature>
<evidence type="ECO:0000256" key="7">
    <source>
        <dbReference type="SAM" id="Phobius"/>
    </source>
</evidence>
<dbReference type="SMART" id="SM00047">
    <property type="entry name" value="LYZ2"/>
    <property type="match status" value="1"/>
</dbReference>
<feature type="domain" description="LysM" evidence="8">
    <location>
        <begin position="482"/>
        <end position="523"/>
    </location>
</feature>
<keyword evidence="3" id="KW-0081">Bacteriolytic enzyme</keyword>
<dbReference type="PANTHER" id="PTHR33308">
    <property type="entry name" value="PEPTIDOGLYCAN HYDROLASE FLGJ"/>
    <property type="match status" value="1"/>
</dbReference>
<keyword evidence="7" id="KW-0472">Membrane</keyword>
<evidence type="ECO:0000256" key="6">
    <source>
        <dbReference type="SAM" id="MobiDB-lite"/>
    </source>
</evidence>
<dbReference type="RefSeq" id="WP_197115960.1">
    <property type="nucleotide sequence ID" value="NZ_JACBXQ010000005.1"/>
</dbReference>
<sequence length="523" mass="55340">MINQRNQRMRQQFKEKRRKLYKKIVTHVNAGVIMFSAGMALDQATAEKAIVHAQGAVSKFSPQDFIAKVGKSAARIAAENDLYASVMIAQAALESGWGNSGLAQAPNYNLFGIKGSFNGQSVTVDTLEDSGNGNYYPIKDAFKRYNSYDDSLLDYANTLTGVGSSWRANYYAGAKKSNTNSYQDATAHLTGRYATDTRYAGKLNNLISQYGLSQYDSPSSAPTPATPVEDTPQAGGGYAIQSGDSLYRIAQNHGVSLDELCAANGLSVDSTIHPNQQLVIPGSGSSATPVAGSDSTIDNENNVGSGSYAIQSGDSLYAIARRHGISVYDLASANGLTIDSTILPNQSLSIPAGKGSVADSGTEAPSTDSTSASAYAVQAGEGLYRIAVNHGMTISELKELNGLTSDWIYPGQELKVSGNAQASSVESAQIAETEAVESTEVADSNYQAEEATSETYTESVNPVQETGDYTETATVEETATTGSYTVQAGETLYSIAQKTGQDVHQLIEKNGGANIYLGQVINY</sequence>
<evidence type="ECO:0000256" key="4">
    <source>
        <dbReference type="ARBA" id="ARBA00022801"/>
    </source>
</evidence>
<name>A0ABS0LSA6_9LACT</name>
<organism evidence="9 10">
    <name type="scientific">Facklamia lactis</name>
    <dbReference type="NCBI Taxonomy" id="2749967"/>
    <lineage>
        <taxon>Bacteria</taxon>
        <taxon>Bacillati</taxon>
        <taxon>Bacillota</taxon>
        <taxon>Bacilli</taxon>
        <taxon>Lactobacillales</taxon>
        <taxon>Aerococcaceae</taxon>
        <taxon>Facklamia</taxon>
    </lineage>
</organism>
<dbReference type="EMBL" id="JACBXQ010000005">
    <property type="protein sequence ID" value="MBG9987051.1"/>
    <property type="molecule type" value="Genomic_DNA"/>
</dbReference>
<feature type="region of interest" description="Disordered" evidence="6">
    <location>
        <begin position="352"/>
        <end position="371"/>
    </location>
</feature>
<evidence type="ECO:0000256" key="2">
    <source>
        <dbReference type="ARBA" id="ARBA00022529"/>
    </source>
</evidence>
<evidence type="ECO:0000313" key="10">
    <source>
        <dbReference type="Proteomes" id="UP000721415"/>
    </source>
</evidence>
<evidence type="ECO:0000256" key="5">
    <source>
        <dbReference type="ARBA" id="ARBA00032108"/>
    </source>
</evidence>
<comment type="caution">
    <text evidence="9">The sequence shown here is derived from an EMBL/GenBank/DDBJ whole genome shotgun (WGS) entry which is preliminary data.</text>
</comment>
<dbReference type="SMART" id="SM00257">
    <property type="entry name" value="LysM"/>
    <property type="match status" value="4"/>
</dbReference>
<evidence type="ECO:0000256" key="3">
    <source>
        <dbReference type="ARBA" id="ARBA00022638"/>
    </source>
</evidence>
<keyword evidence="7" id="KW-1133">Transmembrane helix</keyword>
<keyword evidence="4" id="KW-0378">Hydrolase</keyword>
<dbReference type="PROSITE" id="PS51782">
    <property type="entry name" value="LYSM"/>
    <property type="match status" value="4"/>
</dbReference>
<dbReference type="PANTHER" id="PTHR33308:SF9">
    <property type="entry name" value="PEPTIDOGLYCAN HYDROLASE FLGJ"/>
    <property type="match status" value="1"/>
</dbReference>
<accession>A0ABS0LSA6</accession>
<dbReference type="Gene3D" id="4.10.80.30">
    <property type="entry name" value="DNA polymerase, domain 6"/>
    <property type="match status" value="1"/>
</dbReference>
<evidence type="ECO:0000259" key="8">
    <source>
        <dbReference type="PROSITE" id="PS51782"/>
    </source>
</evidence>
<evidence type="ECO:0000256" key="1">
    <source>
        <dbReference type="ARBA" id="ARBA00010266"/>
    </source>
</evidence>
<keyword evidence="10" id="KW-1185">Reference proteome</keyword>
<feature type="compositionally biased region" description="Low complexity" evidence="6">
    <location>
        <begin position="217"/>
        <end position="227"/>
    </location>
</feature>
<protein>
    <recommendedName>
        <fullName evidence="5">Peptidoglycan hydrolase</fullName>
    </recommendedName>
</protein>
<dbReference type="Pfam" id="PF01476">
    <property type="entry name" value="LysM"/>
    <property type="match status" value="4"/>
</dbReference>
<dbReference type="InterPro" id="IPR002901">
    <property type="entry name" value="MGlyc_endo_b_GlcNAc-like_dom"/>
</dbReference>
<dbReference type="InterPro" id="IPR018392">
    <property type="entry name" value="LysM"/>
</dbReference>
<dbReference type="InterPro" id="IPR051056">
    <property type="entry name" value="Glycosyl_Hydrolase_73"/>
</dbReference>
<feature type="transmembrane region" description="Helical" evidence="7">
    <location>
        <begin position="20"/>
        <end position="41"/>
    </location>
</feature>
<feature type="domain" description="LysM" evidence="8">
    <location>
        <begin position="306"/>
        <end position="350"/>
    </location>
</feature>
<reference evidence="9 10" key="1">
    <citation type="submission" date="2020-07" db="EMBL/GenBank/DDBJ databases">
        <title>Facklamia lactis sp. nov., isolated from raw milk.</title>
        <authorList>
            <person name="Doll E.V."/>
            <person name="Huptas C."/>
            <person name="Staib L."/>
            <person name="Wenning M."/>
            <person name="Scherer S."/>
        </authorList>
    </citation>
    <scope>NUCLEOTIDE SEQUENCE [LARGE SCALE GENOMIC DNA]</scope>
    <source>
        <strain evidence="9 10">DSM 111018</strain>
    </source>
</reference>
<evidence type="ECO:0000313" key="9">
    <source>
        <dbReference type="EMBL" id="MBG9987051.1"/>
    </source>
</evidence>
<dbReference type="CDD" id="cd00118">
    <property type="entry name" value="LysM"/>
    <property type="match status" value="4"/>
</dbReference>
<dbReference type="InterPro" id="IPR036779">
    <property type="entry name" value="LysM_dom_sf"/>
</dbReference>
<dbReference type="Gene3D" id="3.10.350.10">
    <property type="entry name" value="LysM domain"/>
    <property type="match status" value="4"/>
</dbReference>
<proteinExistence type="inferred from homology"/>